<dbReference type="CTD" id="68917161"/>
<gene>
    <name evidence="1" type="ORF">CBG25679</name>
    <name evidence="1" type="ORF">CBG_25679</name>
</gene>
<organism evidence="1 2">
    <name type="scientific">Caenorhabditis briggsae</name>
    <dbReference type="NCBI Taxonomy" id="6238"/>
    <lineage>
        <taxon>Eukaryota</taxon>
        <taxon>Metazoa</taxon>
        <taxon>Ecdysozoa</taxon>
        <taxon>Nematoda</taxon>
        <taxon>Chromadorea</taxon>
        <taxon>Rhabditida</taxon>
        <taxon>Rhabditina</taxon>
        <taxon>Rhabditomorpha</taxon>
        <taxon>Rhabditoidea</taxon>
        <taxon>Rhabditidae</taxon>
        <taxon>Peloderinae</taxon>
        <taxon>Caenorhabditis</taxon>
    </lineage>
</organism>
<protein>
    <submittedName>
        <fullName evidence="1">Protein CBG25679</fullName>
    </submittedName>
</protein>
<reference evidence="1 2" key="2">
    <citation type="journal article" date="2011" name="PLoS Genet.">
        <title>Caenorhabditis briggsae recombinant inbred line genotypes reveal inter-strain incompatibility and the evolution of recombination.</title>
        <authorList>
            <person name="Ross J.A."/>
            <person name="Koboldt D.C."/>
            <person name="Staisch J.E."/>
            <person name="Chamberlin H.M."/>
            <person name="Gupta B.P."/>
            <person name="Miller R.D."/>
            <person name="Baird S.E."/>
            <person name="Haag E.S."/>
        </authorList>
    </citation>
    <scope>NUCLEOTIDE SEQUENCE [LARGE SCALE GENOMIC DNA]</scope>
    <source>
        <strain evidence="1 2">AF16</strain>
    </source>
</reference>
<dbReference type="EMBL" id="HE600928">
    <property type="protein sequence ID" value="CAS00804.1"/>
    <property type="molecule type" value="Genomic_DNA"/>
</dbReference>
<proteinExistence type="predicted"/>
<reference evidence="1 2" key="1">
    <citation type="journal article" date="2003" name="PLoS Biol.">
        <title>The genome sequence of Caenorhabditis briggsae: a platform for comparative genomics.</title>
        <authorList>
            <person name="Stein L.D."/>
            <person name="Bao Z."/>
            <person name="Blasiar D."/>
            <person name="Blumenthal T."/>
            <person name="Brent M.R."/>
            <person name="Chen N."/>
            <person name="Chinwalla A."/>
            <person name="Clarke L."/>
            <person name="Clee C."/>
            <person name="Coghlan A."/>
            <person name="Coulson A."/>
            <person name="D'Eustachio P."/>
            <person name="Fitch D.H."/>
            <person name="Fulton L.A."/>
            <person name="Fulton R.E."/>
            <person name="Griffiths-Jones S."/>
            <person name="Harris T.W."/>
            <person name="Hillier L.W."/>
            <person name="Kamath R."/>
            <person name="Kuwabara P.E."/>
            <person name="Mardis E.R."/>
            <person name="Marra M.A."/>
            <person name="Miner T.L."/>
            <person name="Minx P."/>
            <person name="Mullikin J.C."/>
            <person name="Plumb R.W."/>
            <person name="Rogers J."/>
            <person name="Schein J.E."/>
            <person name="Sohrmann M."/>
            <person name="Spieth J."/>
            <person name="Stajich J.E."/>
            <person name="Wei C."/>
            <person name="Willey D."/>
            <person name="Wilson R.K."/>
            <person name="Durbin R."/>
            <person name="Waterston R.H."/>
        </authorList>
    </citation>
    <scope>NUCLEOTIDE SEQUENCE [LARGE SCALE GENOMIC DNA]</scope>
    <source>
        <strain evidence="1 2">AF16</strain>
    </source>
</reference>
<dbReference type="GeneID" id="68917161"/>
<sequence>MKFYETREIVLKSGAILSYQVASLNESGFLQPKCFLLSYLPTSTFSSIPNIQINVPFFKFRSSRVVKCF</sequence>
<keyword evidence="2" id="KW-1185">Reference proteome</keyword>
<dbReference type="RefSeq" id="XP_045100362.1">
    <property type="nucleotide sequence ID" value="XM_045242743.1"/>
</dbReference>
<dbReference type="Proteomes" id="UP000008549">
    <property type="component" value="Unassembled WGS sequence"/>
</dbReference>
<dbReference type="HOGENOM" id="CLU_2778142_0_0_1"/>
<evidence type="ECO:0000313" key="2">
    <source>
        <dbReference type="Proteomes" id="UP000008549"/>
    </source>
</evidence>
<name>B6ILM4_CAEBR</name>
<dbReference type="AlphaFoldDB" id="B6ILM4"/>
<dbReference type="InParanoid" id="B6ILM4"/>
<evidence type="ECO:0000313" key="1">
    <source>
        <dbReference type="EMBL" id="CAS00804.1"/>
    </source>
</evidence>
<dbReference type="KEGG" id="cbr:CBG_25679"/>
<accession>B6ILM4</accession>